<keyword evidence="1" id="KW-0732">Signal</keyword>
<proteinExistence type="predicted"/>
<sequence length="427" mass="47511">MCSLRRFWYIDLIPIHNTIEVQMGLSIIATKYFSGLFFSNAHQHKECLMQRRDFLKGAAILSAAGTVMPVLAASTQASSMADKACGRRRFTLTNTYQLVAPEGSSGVVKLWVPLPENTAFQQVEKLNFSGTYQDAYISANNHYGAKTLFATWPDAKGKMTLTLELVIETQDWEPLKSGELTHYRAPAKPEYPADVSIYLKPTKHMPVDGIVKQTADKIVGKETDPLKQAQLIYNWVSANMYRDNSVIGCGSGDVAAILESGKLGGKCTDINSVFVALMRAVGVPAREMFGIRLGQAIKMGKYSKKAFGSADDKGFADVTGGQHCRAMFYLAGYGWLPADPADVTKMRLTENKEHSDPAVQAVNDYLFGNWEMNWVGFNYGRDFDLFPVAEQTPLNNFGYPYAEVDGDPVNYYEPKVFAYEYKSSEQR</sequence>
<dbReference type="SUPFAM" id="SSF54001">
    <property type="entry name" value="Cysteine proteinases"/>
    <property type="match status" value="1"/>
</dbReference>
<evidence type="ECO:0000256" key="1">
    <source>
        <dbReference type="ARBA" id="ARBA00022729"/>
    </source>
</evidence>
<name>A0ABP2Z1Z3_9GAMM</name>
<feature type="domain" description="Transglutaminase-like" evidence="2">
    <location>
        <begin position="259"/>
        <end position="342"/>
    </location>
</feature>
<evidence type="ECO:0000313" key="4">
    <source>
        <dbReference type="Proteomes" id="UP000017548"/>
    </source>
</evidence>
<dbReference type="NCBIfam" id="TIGR01409">
    <property type="entry name" value="TAT_signal_seq"/>
    <property type="match status" value="1"/>
</dbReference>
<dbReference type="InterPro" id="IPR019546">
    <property type="entry name" value="TAT_signal_bac_arc"/>
</dbReference>
<comment type="caution">
    <text evidence="3">The sequence shown here is derived from an EMBL/GenBank/DDBJ whole genome shotgun (WGS) entry which is preliminary data.</text>
</comment>
<dbReference type="Pfam" id="PF01841">
    <property type="entry name" value="Transglut_core"/>
    <property type="match status" value="1"/>
</dbReference>
<dbReference type="SMART" id="SM00460">
    <property type="entry name" value="TGc"/>
    <property type="match status" value="1"/>
</dbReference>
<evidence type="ECO:0000313" key="3">
    <source>
        <dbReference type="EMBL" id="ESE40114.1"/>
    </source>
</evidence>
<dbReference type="Proteomes" id="UP000017548">
    <property type="component" value="Unassembled WGS sequence"/>
</dbReference>
<accession>A0ABP2Z1Z3</accession>
<dbReference type="InterPro" id="IPR038765">
    <property type="entry name" value="Papain-like_cys_pep_sf"/>
</dbReference>
<dbReference type="PANTHER" id="PTHR38339">
    <property type="entry name" value="TRANSGLUTAMINASE DOMAIN PROTEIN"/>
    <property type="match status" value="1"/>
</dbReference>
<protein>
    <submittedName>
        <fullName evidence="3">Transglutaminase domain-containing protein</fullName>
    </submittedName>
</protein>
<dbReference type="EMBL" id="AXZL01000073">
    <property type="protein sequence ID" value="ESE40114.1"/>
    <property type="molecule type" value="Genomic_DNA"/>
</dbReference>
<evidence type="ECO:0000259" key="2">
    <source>
        <dbReference type="SMART" id="SM00460"/>
    </source>
</evidence>
<dbReference type="InterPro" id="IPR002931">
    <property type="entry name" value="Transglutaminase-like"/>
</dbReference>
<gene>
    <name evidence="3" type="ORF">SHD_3243</name>
</gene>
<reference evidence="3 4" key="1">
    <citation type="journal article" date="2013" name="Genome Announc.">
        <title>Draft Genome Sequence of Shewanella decolorationis S12, a Dye-Degrading Bacterium Isolated from a Wastewater Treatment Plant.</title>
        <authorList>
            <person name="Xu M."/>
            <person name="Fang Y."/>
            <person name="Liu J."/>
            <person name="Chen X."/>
            <person name="Sun G."/>
            <person name="Guo J."/>
            <person name="Hua Z."/>
            <person name="Tu Q."/>
            <person name="Wu L."/>
            <person name="Zhou J."/>
            <person name="Liu X."/>
        </authorList>
    </citation>
    <scope>NUCLEOTIDE SEQUENCE [LARGE SCALE GENOMIC DNA]</scope>
    <source>
        <strain evidence="3 4">S12</strain>
    </source>
</reference>
<dbReference type="Gene3D" id="3.10.620.30">
    <property type="match status" value="1"/>
</dbReference>
<dbReference type="PANTHER" id="PTHR38339:SF1">
    <property type="entry name" value="TRANSGLUTAMINASE-LIKE DOMAIN-CONTAINING PROTEIN"/>
    <property type="match status" value="1"/>
</dbReference>
<keyword evidence="4" id="KW-1185">Reference proteome</keyword>
<organism evidence="3 4">
    <name type="scientific">Shewanella decolorationis S12</name>
    <dbReference type="NCBI Taxonomy" id="1353536"/>
    <lineage>
        <taxon>Bacteria</taxon>
        <taxon>Pseudomonadati</taxon>
        <taxon>Pseudomonadota</taxon>
        <taxon>Gammaproteobacteria</taxon>
        <taxon>Alteromonadales</taxon>
        <taxon>Shewanellaceae</taxon>
        <taxon>Shewanella</taxon>
    </lineage>
</organism>